<proteinExistence type="predicted"/>
<dbReference type="OrthoDB" id="9771302at2"/>
<dbReference type="PANTHER" id="PTHR12126:SF11">
    <property type="entry name" value="NADH DEHYDROGENASE [UBIQUINONE] 1 ALPHA SUBCOMPLEX SUBUNIT 9, MITOCHONDRIAL"/>
    <property type="match status" value="1"/>
</dbReference>
<gene>
    <name evidence="2" type="ORF">FB381_0237</name>
</gene>
<dbReference type="Gene3D" id="3.40.50.720">
    <property type="entry name" value="NAD(P)-binding Rossmann-like Domain"/>
    <property type="match status" value="1"/>
</dbReference>
<protein>
    <submittedName>
        <fullName evidence="2">Uncharacterized protein YbjT (DUF2867 family)</fullName>
    </submittedName>
</protein>
<feature type="domain" description="NAD(P)-binding" evidence="1">
    <location>
        <begin position="36"/>
        <end position="170"/>
    </location>
</feature>
<dbReference type="InterPro" id="IPR016040">
    <property type="entry name" value="NAD(P)-bd_dom"/>
</dbReference>
<evidence type="ECO:0000313" key="2">
    <source>
        <dbReference type="EMBL" id="TQL66383.1"/>
    </source>
</evidence>
<comment type="caution">
    <text evidence="2">The sequence shown here is derived from an EMBL/GenBank/DDBJ whole genome shotgun (WGS) entry which is preliminary data.</text>
</comment>
<dbReference type="InterPro" id="IPR036291">
    <property type="entry name" value="NAD(P)-bd_dom_sf"/>
</dbReference>
<keyword evidence="3" id="KW-1185">Reference proteome</keyword>
<dbReference type="EMBL" id="VFOV01000001">
    <property type="protein sequence ID" value="TQL66383.1"/>
    <property type="molecule type" value="Genomic_DNA"/>
</dbReference>
<evidence type="ECO:0000259" key="1">
    <source>
        <dbReference type="Pfam" id="PF13460"/>
    </source>
</evidence>
<dbReference type="GO" id="GO:0044877">
    <property type="term" value="F:protein-containing complex binding"/>
    <property type="evidence" value="ECO:0007669"/>
    <property type="project" value="TreeGrafter"/>
</dbReference>
<dbReference type="Proteomes" id="UP000320209">
    <property type="component" value="Unassembled WGS sequence"/>
</dbReference>
<accession>A0A543A1B4</accession>
<dbReference type="RefSeq" id="WP_141778593.1">
    <property type="nucleotide sequence ID" value="NZ_VFOV01000001.1"/>
</dbReference>
<dbReference type="SUPFAM" id="SSF51735">
    <property type="entry name" value="NAD(P)-binding Rossmann-fold domains"/>
    <property type="match status" value="1"/>
</dbReference>
<dbReference type="InterPro" id="IPR051207">
    <property type="entry name" value="ComplexI_NDUFA9_subunit"/>
</dbReference>
<name>A0A543A1B4_9ACTN</name>
<dbReference type="Pfam" id="PF13460">
    <property type="entry name" value="NAD_binding_10"/>
    <property type="match status" value="1"/>
</dbReference>
<organism evidence="2 3">
    <name type="scientific">Nocardioides albertanoniae</name>
    <dbReference type="NCBI Taxonomy" id="1175486"/>
    <lineage>
        <taxon>Bacteria</taxon>
        <taxon>Bacillati</taxon>
        <taxon>Actinomycetota</taxon>
        <taxon>Actinomycetes</taxon>
        <taxon>Propionibacteriales</taxon>
        <taxon>Nocardioidaceae</taxon>
        <taxon>Nocardioides</taxon>
    </lineage>
</organism>
<reference evidence="2 3" key="1">
    <citation type="submission" date="2019-06" db="EMBL/GenBank/DDBJ databases">
        <title>Sequencing the genomes of 1000 actinobacteria strains.</title>
        <authorList>
            <person name="Klenk H.-P."/>
        </authorList>
    </citation>
    <scope>NUCLEOTIDE SEQUENCE [LARGE SCALE GENOMIC DNA]</scope>
    <source>
        <strain evidence="2 3">DSM 25218</strain>
    </source>
</reference>
<sequence>MKIAVAGATGAIGSHVVTELEKAGHHAVPLARSTGVDLTTGAGLAERLEGVDALIDCVSVTTLKAKESRDFFTTTSTHLIEAERTAGVAHHVALSIVGIDKVPTGYYQGKVAQERVVRESGQPYTILRATQFHEFAEQMLERGKVGPFLMAPKMLSAPVAAVEVAQALVELASGDPLDATVEMAGPEQLEMVDMIRAVAKDRGVTSPIINVPMGFGAVARAVRNGELVSKRAWRVGAQTFQDWRRARR</sequence>
<evidence type="ECO:0000313" key="3">
    <source>
        <dbReference type="Proteomes" id="UP000320209"/>
    </source>
</evidence>
<dbReference type="AlphaFoldDB" id="A0A543A1B4"/>
<dbReference type="PANTHER" id="PTHR12126">
    <property type="entry name" value="NADH-UBIQUINONE OXIDOREDUCTASE 39 KDA SUBUNIT-RELATED"/>
    <property type="match status" value="1"/>
</dbReference>